<feature type="transmembrane region" description="Helical" evidence="1">
    <location>
        <begin position="208"/>
        <end position="224"/>
    </location>
</feature>
<dbReference type="EMBL" id="AMFJ01028814">
    <property type="protein sequence ID" value="EKD44599.1"/>
    <property type="molecule type" value="Genomic_DNA"/>
</dbReference>
<gene>
    <name evidence="2" type="ORF">ACD_71C00083G0004</name>
</gene>
<accession>K2A3I7</accession>
<keyword evidence="1" id="KW-1133">Transmembrane helix</keyword>
<evidence type="ECO:0000256" key="1">
    <source>
        <dbReference type="SAM" id="Phobius"/>
    </source>
</evidence>
<comment type="caution">
    <text evidence="2">The sequence shown here is derived from an EMBL/GenBank/DDBJ whole genome shotgun (WGS) entry which is preliminary data.</text>
</comment>
<name>K2A3I7_9BACT</name>
<protein>
    <submittedName>
        <fullName evidence="2">Uncharacterized protein</fullName>
    </submittedName>
</protein>
<sequence length="263" mass="30997">MSTSNQPEIEHTLSSISNFLINHDPEAKTKLKWMEVFLKEQLSRLSWHEEKYLEILFYLLLVKLQILSVETPEVKKYFLQFRTKVYSITKSILHESRGRGMQMRAFLEMVEYYLHTIEQLYRQLGISDRIMELYIMRMDVKQYNHLADWRIGAYLGLKFFRVISLYGTSLKRLTITCTLSLALFAWLYWAADAVTSVDKRMITDLHDVSAYLFNSLCTITWLWLDARPVTWPQRLAMGVNAVYGMIVMGMLFNVISTKLSMNK</sequence>
<keyword evidence="1" id="KW-0472">Membrane</keyword>
<reference evidence="2" key="1">
    <citation type="journal article" date="2012" name="Science">
        <title>Fermentation, hydrogen, and sulfur metabolism in multiple uncultivated bacterial phyla.</title>
        <authorList>
            <person name="Wrighton K.C."/>
            <person name="Thomas B.C."/>
            <person name="Sharon I."/>
            <person name="Miller C.S."/>
            <person name="Castelle C.J."/>
            <person name="VerBerkmoes N.C."/>
            <person name="Wilkins M.J."/>
            <person name="Hettich R.L."/>
            <person name="Lipton M.S."/>
            <person name="Williams K.H."/>
            <person name="Long P.E."/>
            <person name="Banfield J.F."/>
        </authorList>
    </citation>
    <scope>NUCLEOTIDE SEQUENCE [LARGE SCALE GENOMIC DNA]</scope>
</reference>
<feature type="transmembrane region" description="Helical" evidence="1">
    <location>
        <begin position="236"/>
        <end position="255"/>
    </location>
</feature>
<dbReference type="AlphaFoldDB" id="K2A3I7"/>
<proteinExistence type="predicted"/>
<keyword evidence="1" id="KW-0812">Transmembrane</keyword>
<evidence type="ECO:0000313" key="2">
    <source>
        <dbReference type="EMBL" id="EKD44599.1"/>
    </source>
</evidence>
<organism evidence="2">
    <name type="scientific">uncultured bacterium</name>
    <name type="common">gcode 4</name>
    <dbReference type="NCBI Taxonomy" id="1234023"/>
    <lineage>
        <taxon>Bacteria</taxon>
        <taxon>environmental samples</taxon>
    </lineage>
</organism>
<feature type="transmembrane region" description="Helical" evidence="1">
    <location>
        <begin position="170"/>
        <end position="188"/>
    </location>
</feature>